<dbReference type="AlphaFoldDB" id="A0ABC8VXH8"/>
<dbReference type="SUPFAM" id="SSF81383">
    <property type="entry name" value="F-box domain"/>
    <property type="match status" value="1"/>
</dbReference>
<evidence type="ECO:0008006" key="3">
    <source>
        <dbReference type="Google" id="ProtNLM"/>
    </source>
</evidence>
<protein>
    <recommendedName>
        <fullName evidence="3">F-box domain-containing protein</fullName>
    </recommendedName>
</protein>
<evidence type="ECO:0000313" key="1">
    <source>
        <dbReference type="EMBL" id="CAL4898320.1"/>
    </source>
</evidence>
<reference evidence="1 2" key="2">
    <citation type="submission" date="2024-10" db="EMBL/GenBank/DDBJ databases">
        <authorList>
            <person name="Ryan C."/>
        </authorList>
    </citation>
    <scope>NUCLEOTIDE SEQUENCE [LARGE SCALE GENOMIC DNA]</scope>
</reference>
<dbReference type="EMBL" id="OZ075121">
    <property type="protein sequence ID" value="CAL4898320.1"/>
    <property type="molecule type" value="Genomic_DNA"/>
</dbReference>
<evidence type="ECO:0000313" key="2">
    <source>
        <dbReference type="Proteomes" id="UP001497457"/>
    </source>
</evidence>
<dbReference type="InterPro" id="IPR036047">
    <property type="entry name" value="F-box-like_dom_sf"/>
</dbReference>
<name>A0ABC8VXH8_9POAL</name>
<sequence length="378" mass="42186">MDVNDDILGPVLERVDSHVSLILAAAVCRRWRRAIADAAFLRRFRSLRAPPVAGYYHDDGGRRRSRVGPVFYPSSPSVPDARHFSLDFLPGGASSWIVRDSRGSLLVLCHASRPAGFPYKFPEIVVCEPLTQRYKRIPPPTDFNDDSCCWKSFLIDGEVDEVGGHISMSNFRVLCIFETHADADMYTVGSSWSKKNIRHIVPSFVNWCFMGYGGGCWYFVEGTTLIALDGNTDDFSSSEFPPLLDDWDPHAWDIDLSVTDGRDGKLRILAVFNGTMKMFVRLEGGEWALEKVVLLSEATCGLPGYKPSFFSESQYVLRVGEGYAILSQYIKEPLIFSINLETMEAAPATESMTQMVYVCASSHGHLLCTPALIDDTLH</sequence>
<gene>
    <name evidence="1" type="ORF">URODEC1_LOCUS7691</name>
</gene>
<keyword evidence="2" id="KW-1185">Reference proteome</keyword>
<accession>A0ABC8VXH8</accession>
<dbReference type="Proteomes" id="UP001497457">
    <property type="component" value="Chromosome 11b"/>
</dbReference>
<proteinExistence type="predicted"/>
<dbReference type="PANTHER" id="PTHR33207">
    <property type="entry name" value="F-BOX DOMAIN CONTAINING PROTEIN-RELATED"/>
    <property type="match status" value="1"/>
</dbReference>
<reference evidence="2" key="1">
    <citation type="submission" date="2024-06" db="EMBL/GenBank/DDBJ databases">
        <authorList>
            <person name="Ryan C."/>
        </authorList>
    </citation>
    <scope>NUCLEOTIDE SEQUENCE [LARGE SCALE GENOMIC DNA]</scope>
</reference>
<organism evidence="1 2">
    <name type="scientific">Urochloa decumbens</name>
    <dbReference type="NCBI Taxonomy" id="240449"/>
    <lineage>
        <taxon>Eukaryota</taxon>
        <taxon>Viridiplantae</taxon>
        <taxon>Streptophyta</taxon>
        <taxon>Embryophyta</taxon>
        <taxon>Tracheophyta</taxon>
        <taxon>Spermatophyta</taxon>
        <taxon>Magnoliopsida</taxon>
        <taxon>Liliopsida</taxon>
        <taxon>Poales</taxon>
        <taxon>Poaceae</taxon>
        <taxon>PACMAD clade</taxon>
        <taxon>Panicoideae</taxon>
        <taxon>Panicodae</taxon>
        <taxon>Paniceae</taxon>
        <taxon>Melinidinae</taxon>
        <taxon>Urochloa</taxon>
    </lineage>
</organism>